<keyword evidence="3" id="KW-1185">Reference proteome</keyword>
<protein>
    <recommendedName>
        <fullName evidence="4">Transmembrane protein</fullName>
    </recommendedName>
</protein>
<evidence type="ECO:0000313" key="2">
    <source>
        <dbReference type="EMBL" id="CCM79551.1"/>
    </source>
</evidence>
<sequence>MQYIARELANQPRGWLFVRIFGDYSLVPLRWAAMRLIPAGILVGLFVWALILLLCLSLVVAQAAYLTIRGGPVRVPANGSKSPSAQA</sequence>
<comment type="caution">
    <text evidence="2">The sequence shown here is derived from an EMBL/GenBank/DDBJ whole genome shotgun (WGS) entry which is preliminary data.</text>
</comment>
<dbReference type="Proteomes" id="UP000009319">
    <property type="component" value="Unassembled WGS sequence"/>
</dbReference>
<keyword evidence="1" id="KW-1133">Transmembrane helix</keyword>
<accession>K0PS33</accession>
<feature type="transmembrane region" description="Helical" evidence="1">
    <location>
        <begin position="36"/>
        <end position="61"/>
    </location>
</feature>
<evidence type="ECO:0000313" key="3">
    <source>
        <dbReference type="Proteomes" id="UP000009319"/>
    </source>
</evidence>
<evidence type="ECO:0008006" key="4">
    <source>
        <dbReference type="Google" id="ProtNLM"/>
    </source>
</evidence>
<dbReference type="AlphaFoldDB" id="K0PS33"/>
<dbReference type="EMBL" id="CANI01000046">
    <property type="protein sequence ID" value="CCM79551.1"/>
    <property type="molecule type" value="Genomic_DNA"/>
</dbReference>
<evidence type="ECO:0000256" key="1">
    <source>
        <dbReference type="SAM" id="Phobius"/>
    </source>
</evidence>
<organism evidence="2 3">
    <name type="scientific">Rhizobium mesoamericanum STM3625</name>
    <dbReference type="NCBI Taxonomy" id="1211777"/>
    <lineage>
        <taxon>Bacteria</taxon>
        <taxon>Pseudomonadati</taxon>
        <taxon>Pseudomonadota</taxon>
        <taxon>Alphaproteobacteria</taxon>
        <taxon>Hyphomicrobiales</taxon>
        <taxon>Rhizobiaceae</taxon>
        <taxon>Rhizobium/Agrobacterium group</taxon>
        <taxon>Rhizobium</taxon>
    </lineage>
</organism>
<reference evidence="2 3" key="1">
    <citation type="journal article" date="2013" name="Genome Announc.">
        <title>Draft Genome Sequence of Rhizobium mesoamericanum STM3625, a Nitrogen-Fixing Symbiont of Mimosa pudica Isolated in French Guiana (South America).</title>
        <authorList>
            <person name="Moulin L."/>
            <person name="Mornico D."/>
            <person name="Melkonian R."/>
            <person name="Klonowska A."/>
        </authorList>
    </citation>
    <scope>NUCLEOTIDE SEQUENCE [LARGE SCALE GENOMIC DNA]</scope>
    <source>
        <strain evidence="2 3">STM3625</strain>
    </source>
</reference>
<dbReference type="HOGENOM" id="CLU_2481156_0_0_5"/>
<keyword evidence="1" id="KW-0472">Membrane</keyword>
<proteinExistence type="predicted"/>
<gene>
    <name evidence="2" type="ORF">BN77_p10840</name>
</gene>
<name>K0PS33_9HYPH</name>
<keyword evidence="1" id="KW-0812">Transmembrane</keyword>